<proteinExistence type="predicted"/>
<dbReference type="EMBL" id="CP042910">
    <property type="protein sequence ID" value="QEG16187.1"/>
    <property type="molecule type" value="Genomic_DNA"/>
</dbReference>
<dbReference type="Proteomes" id="UP000322887">
    <property type="component" value="Chromosome"/>
</dbReference>
<evidence type="ECO:0008006" key="3">
    <source>
        <dbReference type="Google" id="ProtNLM"/>
    </source>
</evidence>
<protein>
    <recommendedName>
        <fullName evidence="3">Neutral metalloprotease</fullName>
    </recommendedName>
</protein>
<name>A0ABX5YKG3_9PLAN</name>
<evidence type="ECO:0000313" key="2">
    <source>
        <dbReference type="Proteomes" id="UP000322887"/>
    </source>
</evidence>
<sequence length="670" mass="75858">MLSRPFIILTCLITCIAVLIGWEVHSSKSGPLPAGSGNRRTVRQVKANKPAFRPPQTVNWNLPVTVTGLKNKLSFPLSFSSDDEYVLIVNNLDRSPRRTKTISLTVNDTVEERPATDCYFENIPELDSVAQTSSLHHVSIQPRSPETGALVSESEPDQALLEPVRYFNLFVTDGDLSDKKQYTRLEARLIRQSARVAIYLDKQQKPEELAAGLVSDLIAQLENQVLDKINRECGPIRDIDGNGRFCILLTPWLSRLQGGKTKINGFVRPSDFRDNVAEPFSNHCDMLYLNSALKPGHQLLDLLSHEVTHAAVSSIRTAGGHSLPDEEDWLNEGIAHLMEPGYTNRDYRISEFFRSPQSYPLVISDYYRAQLWRNHGCRGAVNLFLNWCNQRQSNSRFARRFTHHRFTGTDKIEQLTATPFPELFRLWSLDLARQSLIYNTFQAAPNRPDPLIHCGRFILAGPAFKDWNLSDQNHTSLNIASTASGFLRLKSGNLRPEKRMIHVQGFPAMQLTLLKIQQTPQQVFLHAEHSSSESPADSISEFSDFHLRCSHPINSEVESIHLEFNGAYLSQIARQPQKREIIATAAPPIEQRSGLQVDKLESCTREEKRVTEFRVSVPRTSFEGKMEIESLTWKAILISESQQRRVAQFEMALPTLSPRRLAKSVLESAK</sequence>
<gene>
    <name evidence="1" type="ORF">GmarT_20490</name>
</gene>
<keyword evidence="2" id="KW-1185">Reference proteome</keyword>
<organism evidence="1 2">
    <name type="scientific">Gimesia maris</name>
    <dbReference type="NCBI Taxonomy" id="122"/>
    <lineage>
        <taxon>Bacteria</taxon>
        <taxon>Pseudomonadati</taxon>
        <taxon>Planctomycetota</taxon>
        <taxon>Planctomycetia</taxon>
        <taxon>Planctomycetales</taxon>
        <taxon>Planctomycetaceae</taxon>
        <taxon>Gimesia</taxon>
    </lineage>
</organism>
<reference evidence="1 2" key="1">
    <citation type="submission" date="2019-08" db="EMBL/GenBank/DDBJ databases">
        <title>Deep-cultivation of Planctomycetes and their phenomic and genomic characterization uncovers novel biology.</title>
        <authorList>
            <person name="Wiegand S."/>
            <person name="Jogler M."/>
            <person name="Boedeker C."/>
            <person name="Pinto D."/>
            <person name="Vollmers J."/>
            <person name="Rivas-Marin E."/>
            <person name="Kohn T."/>
            <person name="Peeters S.H."/>
            <person name="Heuer A."/>
            <person name="Rast P."/>
            <person name="Oberbeckmann S."/>
            <person name="Bunk B."/>
            <person name="Jeske O."/>
            <person name="Meyerdierks A."/>
            <person name="Storesund J.E."/>
            <person name="Kallscheuer N."/>
            <person name="Luecker S."/>
            <person name="Lage O.M."/>
            <person name="Pohl T."/>
            <person name="Merkel B.J."/>
            <person name="Hornburger P."/>
            <person name="Mueller R.-W."/>
            <person name="Bruemmer F."/>
            <person name="Labrenz M."/>
            <person name="Spormann A.M."/>
            <person name="Op den Camp H."/>
            <person name="Overmann J."/>
            <person name="Amann R."/>
            <person name="Jetten M.S.M."/>
            <person name="Mascher T."/>
            <person name="Medema M.H."/>
            <person name="Devos D.P."/>
            <person name="Kaster A.-K."/>
            <person name="Ovreas L."/>
            <person name="Rohde M."/>
            <person name="Galperin M.Y."/>
            <person name="Jogler C."/>
        </authorList>
    </citation>
    <scope>NUCLEOTIDE SEQUENCE [LARGE SCALE GENOMIC DNA]</scope>
    <source>
        <strain evidence="1 2">DSM 8797</strain>
    </source>
</reference>
<accession>A0ABX5YKG3</accession>
<evidence type="ECO:0000313" key="1">
    <source>
        <dbReference type="EMBL" id="QEG16187.1"/>
    </source>
</evidence>